<feature type="region of interest" description="Disordered" evidence="1">
    <location>
        <begin position="1"/>
        <end position="61"/>
    </location>
</feature>
<organism evidence="2 3">
    <name type="scientific">Mycobacterium tuberculosis</name>
    <dbReference type="NCBI Taxonomy" id="1773"/>
    <lineage>
        <taxon>Bacteria</taxon>
        <taxon>Bacillati</taxon>
        <taxon>Actinomycetota</taxon>
        <taxon>Actinomycetes</taxon>
        <taxon>Mycobacteriales</taxon>
        <taxon>Mycobacteriaceae</taxon>
        <taxon>Mycobacterium</taxon>
        <taxon>Mycobacterium tuberculosis complex</taxon>
    </lineage>
</organism>
<evidence type="ECO:0000313" key="2">
    <source>
        <dbReference type="EMBL" id="CFE83817.1"/>
    </source>
</evidence>
<feature type="compositionally biased region" description="Polar residues" evidence="1">
    <location>
        <begin position="1"/>
        <end position="32"/>
    </location>
</feature>
<evidence type="ECO:0000256" key="1">
    <source>
        <dbReference type="SAM" id="MobiDB-lite"/>
    </source>
</evidence>
<dbReference type="AlphaFoldDB" id="A0A654TUH9"/>
<feature type="compositionally biased region" description="Polar residues" evidence="1">
    <location>
        <begin position="49"/>
        <end position="61"/>
    </location>
</feature>
<evidence type="ECO:0000313" key="3">
    <source>
        <dbReference type="Proteomes" id="UP000046947"/>
    </source>
</evidence>
<gene>
    <name evidence="2" type="ORF">ERS007688_04464</name>
</gene>
<accession>A0A654TUH9</accession>
<dbReference type="EMBL" id="CFOH01001359">
    <property type="protein sequence ID" value="CFE83817.1"/>
    <property type="molecule type" value="Genomic_DNA"/>
</dbReference>
<proteinExistence type="predicted"/>
<sequence length="61" mass="6325">MAPSTIPGSSRRPTLARSPTVTGAISSWTPNKNCARKPSTKMGIAIMTSPVTSTAESKIPP</sequence>
<protein>
    <submittedName>
        <fullName evidence="2">Uncharacterized protein</fullName>
    </submittedName>
</protein>
<reference evidence="2 3" key="1">
    <citation type="submission" date="2015-03" db="EMBL/GenBank/DDBJ databases">
        <authorList>
            <consortium name="Pathogen Informatics"/>
        </authorList>
    </citation>
    <scope>NUCLEOTIDE SEQUENCE [LARGE SCALE GENOMIC DNA]</scope>
    <source>
        <strain evidence="2 3">H09601792</strain>
    </source>
</reference>
<dbReference type="Proteomes" id="UP000046947">
    <property type="component" value="Unassembled WGS sequence"/>
</dbReference>
<name>A0A654TUH9_MYCTX</name>